<dbReference type="InterPro" id="IPR005829">
    <property type="entry name" value="Sugar_transporter_CS"/>
</dbReference>
<dbReference type="GO" id="GO:0042908">
    <property type="term" value="P:xenobiotic transport"/>
    <property type="evidence" value="ECO:0007669"/>
    <property type="project" value="UniProtKB-ARBA"/>
</dbReference>
<name>A0A1Q5T668_9EURO</name>
<keyword evidence="3 7" id="KW-0812">Transmembrane</keyword>
<keyword evidence="10" id="KW-1185">Reference proteome</keyword>
<evidence type="ECO:0000256" key="2">
    <source>
        <dbReference type="ARBA" id="ARBA00008335"/>
    </source>
</evidence>
<dbReference type="Proteomes" id="UP000186955">
    <property type="component" value="Unassembled WGS sequence"/>
</dbReference>
<dbReference type="GO" id="GO:0140115">
    <property type="term" value="P:export across plasma membrane"/>
    <property type="evidence" value="ECO:0007669"/>
    <property type="project" value="UniProtKB-ARBA"/>
</dbReference>
<feature type="transmembrane region" description="Helical" evidence="7">
    <location>
        <begin position="383"/>
        <end position="403"/>
    </location>
</feature>
<comment type="similarity">
    <text evidence="2">Belongs to the major facilitator superfamily.</text>
</comment>
<feature type="transmembrane region" description="Helical" evidence="7">
    <location>
        <begin position="185"/>
        <end position="202"/>
    </location>
</feature>
<dbReference type="SUPFAM" id="SSF103473">
    <property type="entry name" value="MFS general substrate transporter"/>
    <property type="match status" value="1"/>
</dbReference>
<dbReference type="STRING" id="1316194.A0A1Q5T668"/>
<dbReference type="PROSITE" id="PS50850">
    <property type="entry name" value="MFS"/>
    <property type="match status" value="1"/>
</dbReference>
<dbReference type="InterPro" id="IPR036259">
    <property type="entry name" value="MFS_trans_sf"/>
</dbReference>
<feature type="compositionally biased region" description="Basic and acidic residues" evidence="6">
    <location>
        <begin position="10"/>
        <end position="44"/>
    </location>
</feature>
<dbReference type="FunFam" id="1.20.1250.20:FF:000082">
    <property type="entry name" value="MFS multidrug transporter, putative"/>
    <property type="match status" value="1"/>
</dbReference>
<gene>
    <name evidence="9" type="ORF">PENSUB_11246</name>
</gene>
<evidence type="ECO:0000256" key="1">
    <source>
        <dbReference type="ARBA" id="ARBA00004651"/>
    </source>
</evidence>
<feature type="transmembrane region" description="Helical" evidence="7">
    <location>
        <begin position="154"/>
        <end position="173"/>
    </location>
</feature>
<feature type="transmembrane region" description="Helical" evidence="7">
    <location>
        <begin position="214"/>
        <end position="235"/>
    </location>
</feature>
<dbReference type="PANTHER" id="PTHR23502">
    <property type="entry name" value="MAJOR FACILITATOR SUPERFAMILY"/>
    <property type="match status" value="1"/>
</dbReference>
<dbReference type="CDD" id="cd17323">
    <property type="entry name" value="MFS_Tpo1_MDR_like"/>
    <property type="match status" value="1"/>
</dbReference>
<dbReference type="PROSITE" id="PS00216">
    <property type="entry name" value="SUGAR_TRANSPORT_1"/>
    <property type="match status" value="1"/>
</dbReference>
<dbReference type="FunFam" id="1.20.1720.10:FF:000063">
    <property type="entry name" value="MFS multidrug transporter, putative (AFU_orthologue AFUA_2G05840)"/>
    <property type="match status" value="1"/>
</dbReference>
<feature type="transmembrane region" description="Helical" evidence="7">
    <location>
        <begin position="273"/>
        <end position="294"/>
    </location>
</feature>
<dbReference type="AlphaFoldDB" id="A0A1Q5T668"/>
<comment type="subcellular location">
    <subcellularLocation>
        <location evidence="1">Cell membrane</location>
        <topology evidence="1">Multi-pass membrane protein</topology>
    </subcellularLocation>
</comment>
<feature type="domain" description="Major facilitator superfamily (MFS) profile" evidence="8">
    <location>
        <begin position="119"/>
        <end position="530"/>
    </location>
</feature>
<evidence type="ECO:0000256" key="7">
    <source>
        <dbReference type="SAM" id="Phobius"/>
    </source>
</evidence>
<evidence type="ECO:0000256" key="5">
    <source>
        <dbReference type="ARBA" id="ARBA00023136"/>
    </source>
</evidence>
<keyword evidence="5 7" id="KW-0472">Membrane</keyword>
<proteinExistence type="inferred from homology"/>
<dbReference type="Gene3D" id="1.20.1720.10">
    <property type="entry name" value="Multidrug resistance protein D"/>
    <property type="match status" value="1"/>
</dbReference>
<feature type="region of interest" description="Disordered" evidence="6">
    <location>
        <begin position="1"/>
        <end position="68"/>
    </location>
</feature>
<dbReference type="InterPro" id="IPR020846">
    <property type="entry name" value="MFS_dom"/>
</dbReference>
<feature type="transmembrane region" description="Helical" evidence="7">
    <location>
        <begin position="349"/>
        <end position="371"/>
    </location>
</feature>
<evidence type="ECO:0000256" key="4">
    <source>
        <dbReference type="ARBA" id="ARBA00022989"/>
    </source>
</evidence>
<protein>
    <recommendedName>
        <fullName evidence="8">Major facilitator superfamily (MFS) profile domain-containing protein</fullName>
    </recommendedName>
</protein>
<comment type="caution">
    <text evidence="9">The sequence shown here is derived from an EMBL/GenBank/DDBJ whole genome shotgun (WGS) entry which is preliminary data.</text>
</comment>
<organism evidence="9 10">
    <name type="scientific">Penicillium subrubescens</name>
    <dbReference type="NCBI Taxonomy" id="1316194"/>
    <lineage>
        <taxon>Eukaryota</taxon>
        <taxon>Fungi</taxon>
        <taxon>Dikarya</taxon>
        <taxon>Ascomycota</taxon>
        <taxon>Pezizomycotina</taxon>
        <taxon>Eurotiomycetes</taxon>
        <taxon>Eurotiomycetidae</taxon>
        <taxon>Eurotiales</taxon>
        <taxon>Aspergillaceae</taxon>
        <taxon>Penicillium</taxon>
    </lineage>
</organism>
<evidence type="ECO:0000256" key="6">
    <source>
        <dbReference type="SAM" id="MobiDB-lite"/>
    </source>
</evidence>
<dbReference type="GO" id="GO:0022857">
    <property type="term" value="F:transmembrane transporter activity"/>
    <property type="evidence" value="ECO:0007669"/>
    <property type="project" value="InterPro"/>
</dbReference>
<accession>A0A1Q5T668</accession>
<reference evidence="9 10" key="1">
    <citation type="submission" date="2016-10" db="EMBL/GenBank/DDBJ databases">
        <title>Genome sequence of the ascomycete fungus Penicillium subrubescens.</title>
        <authorList>
            <person name="De Vries R.P."/>
            <person name="Peng M."/>
            <person name="Dilokpimol A."/>
            <person name="Hilden K."/>
            <person name="Makela M.R."/>
            <person name="Grigoriev I."/>
            <person name="Riley R."/>
            <person name="Granchi Z."/>
        </authorList>
    </citation>
    <scope>NUCLEOTIDE SEQUENCE [LARGE SCALE GENOMIC DNA]</scope>
    <source>
        <strain evidence="9 10">CBS 132785</strain>
    </source>
</reference>
<keyword evidence="4 7" id="KW-1133">Transmembrane helix</keyword>
<evidence type="ECO:0000313" key="10">
    <source>
        <dbReference type="Proteomes" id="UP000186955"/>
    </source>
</evidence>
<dbReference type="InterPro" id="IPR011701">
    <property type="entry name" value="MFS"/>
</dbReference>
<dbReference type="Pfam" id="PF07690">
    <property type="entry name" value="MFS_1"/>
    <property type="match status" value="1"/>
</dbReference>
<feature type="transmembrane region" description="Helical" evidence="7">
    <location>
        <begin position="459"/>
        <end position="476"/>
    </location>
</feature>
<dbReference type="GO" id="GO:0005886">
    <property type="term" value="C:plasma membrane"/>
    <property type="evidence" value="ECO:0007669"/>
    <property type="project" value="UniProtKB-SubCell"/>
</dbReference>
<dbReference type="EMBL" id="MNBE01000702">
    <property type="protein sequence ID" value="OKO95734.1"/>
    <property type="molecule type" value="Genomic_DNA"/>
</dbReference>
<evidence type="ECO:0000313" key="9">
    <source>
        <dbReference type="EMBL" id="OKO95734.1"/>
    </source>
</evidence>
<feature type="transmembrane region" description="Helical" evidence="7">
    <location>
        <begin position="434"/>
        <end position="453"/>
    </location>
</feature>
<evidence type="ECO:0000256" key="3">
    <source>
        <dbReference type="ARBA" id="ARBA00022692"/>
    </source>
</evidence>
<feature type="region of interest" description="Disordered" evidence="6">
    <location>
        <begin position="85"/>
        <end position="110"/>
    </location>
</feature>
<evidence type="ECO:0000259" key="8">
    <source>
        <dbReference type="PROSITE" id="PS50850"/>
    </source>
</evidence>
<dbReference type="PANTHER" id="PTHR23502:SF7">
    <property type="entry name" value="DRUG_PROTON ANTIPORTER YHK8-RELATED"/>
    <property type="match status" value="1"/>
</dbReference>
<sequence length="530" mass="59770">MTNSLGDLADLEKRDAVDSRRSSSLSLRERSEDDIRLEQTKSEDATFAPIVAPEDQRDSQMKKVRSNLSRTRSLERSWSLNDGVSLGGNGYEEEAGEAARQEMPEDDSGYTVGWDASDPLNPRNMSKARRTCTSSMYTTTYEQLMKEFGCSQEVATLGLSFFIWGLGIGPLFLSPLSEFYGRRNIYIVSFSLFLIWLIPCAVAKNTQTMLVSRFFNGLSGSAFLSVAGGTVGDMFDRHELAFPMMLYTASPFIGPEVGPLVGGFINYYTGWRWTFYVLLIWTGVLLISIIFLVPETYHPVLLRRKAQKLRQETGDDRWKAPIEKMQRSVAQTVLRSMYRPIMLLTMEPMCLNLCIFSAILLGILYLFFGAFQLVFKDVYGFDLWQRGLCFMGLFVGMVFAILSDPIWRRNYMRLERNYQNSTDEQDEFQPEWRLPPAILGGPLVTIGLFIFAWTTYPDVHWIAPIIGSALFGAGSLRPSMKASERLGGCAEAFVQDQGPTNQLLSYLQLGCNANEIAVGIRLLSSKLMSQ</sequence>